<feature type="chain" id="PRO_5044004645" description="Hemoglobin-haptoglobin-utilization protein" evidence="3">
    <location>
        <begin position="19"/>
        <end position="321"/>
    </location>
</feature>
<evidence type="ECO:0008006" key="6">
    <source>
        <dbReference type="Google" id="ProtNLM"/>
    </source>
</evidence>
<evidence type="ECO:0000256" key="2">
    <source>
        <dbReference type="SAM" id="MobiDB-lite"/>
    </source>
</evidence>
<name>A0AAX1F7T8_9NEIS</name>
<dbReference type="InterPro" id="IPR031586">
    <property type="entry name" value="HpuA"/>
</dbReference>
<dbReference type="InterPro" id="IPR011250">
    <property type="entry name" value="OMP/PagP_B-barrel"/>
</dbReference>
<feature type="region of interest" description="Disordered" evidence="2">
    <location>
        <begin position="299"/>
        <end position="321"/>
    </location>
</feature>
<dbReference type="RefSeq" id="WP_067438668.1">
    <property type="nucleotide sequence ID" value="NZ_CP038018.1"/>
</dbReference>
<keyword evidence="3" id="KW-0732">Signal</keyword>
<evidence type="ECO:0000313" key="5">
    <source>
        <dbReference type="Proteomes" id="UP000326695"/>
    </source>
</evidence>
<feature type="signal peptide" evidence="3">
    <location>
        <begin position="1"/>
        <end position="18"/>
    </location>
</feature>
<feature type="compositionally biased region" description="Polar residues" evidence="2">
    <location>
        <begin position="311"/>
        <end position="321"/>
    </location>
</feature>
<dbReference type="Gene3D" id="2.40.160.90">
    <property type="match status" value="1"/>
</dbReference>
<accession>A0AAX1F7T8</accession>
<evidence type="ECO:0000256" key="1">
    <source>
        <dbReference type="ARBA" id="ARBA00004442"/>
    </source>
</evidence>
<organism evidence="4 5">
    <name type="scientific">Eikenella exigua</name>
    <dbReference type="NCBI Taxonomy" id="2528037"/>
    <lineage>
        <taxon>Bacteria</taxon>
        <taxon>Pseudomonadati</taxon>
        <taxon>Pseudomonadota</taxon>
        <taxon>Betaproteobacteria</taxon>
        <taxon>Neisseriales</taxon>
        <taxon>Neisseriaceae</taxon>
        <taxon>Eikenella</taxon>
    </lineage>
</organism>
<protein>
    <recommendedName>
        <fullName evidence="6">Hemoglobin-haptoglobin-utilization protein</fullName>
    </recommendedName>
</protein>
<comment type="subcellular location">
    <subcellularLocation>
        <location evidence="1">Cell outer membrane</location>
    </subcellularLocation>
</comment>
<dbReference type="SUPFAM" id="SSF56925">
    <property type="entry name" value="OMPA-like"/>
    <property type="match status" value="1"/>
</dbReference>
<dbReference type="KEGG" id="eex:EZJ17_05475"/>
<dbReference type="AlphaFoldDB" id="A0AAX1F7T8"/>
<dbReference type="EMBL" id="CP038018">
    <property type="protein sequence ID" value="QED92127.1"/>
    <property type="molecule type" value="Genomic_DNA"/>
</dbReference>
<sequence length="321" mass="33480">MKHLILSLFVAAALAGCAGNGGVTIPDGTAPVPPLMPADPSKILGPATSGDTPTVFQTGSGQLRYVSWNQMMFGQSFPTDKFIYRAPDGKDYAFDGFTNPPNFSGRFVPDKTQPTKITPQSTPEGNKLLVCCEGFDSNLPAGYLTATRYGVWIGNGQIDMFAGGIAAPVADMQKRNGATAPTGKATYEVWAFRVKDGSVTASTYNPADASKRSLLTVNFNTGKVGGTIKGNADFGADINFRDVTLSGNTFSGSVTSGGVDGQVSGGLFGKKGYYGPAGTEIGGKITFGSNQSLNSVFGGSVPQRSYRDENSTSNDLTPLTP</sequence>
<reference evidence="5" key="1">
    <citation type="journal article" date="2019" name="J. Anim. Genet.">
        <title>Description and whole genome sequencing of Eikenella exigua sp. nov., isolated from brain abscess and blood.</title>
        <authorList>
            <person name="Stormo K.A."/>
            <person name="Nygaard R.M."/>
            <person name="Bruvold T.S."/>
            <person name="Dimmen G."/>
            <person name="Lindemann P.C."/>
            <person name="Jordal S."/>
            <person name="Kommedal O."/>
        </authorList>
    </citation>
    <scope>NUCLEOTIDE SEQUENCE [LARGE SCALE GENOMIC DNA]</scope>
    <source>
        <strain evidence="5">PXX</strain>
    </source>
</reference>
<keyword evidence="5" id="KW-1185">Reference proteome</keyword>
<proteinExistence type="predicted"/>
<gene>
    <name evidence="4" type="ORF">EZJ17_05475</name>
</gene>
<dbReference type="PROSITE" id="PS51257">
    <property type="entry name" value="PROKAR_LIPOPROTEIN"/>
    <property type="match status" value="1"/>
</dbReference>
<evidence type="ECO:0000313" key="4">
    <source>
        <dbReference type="EMBL" id="QED92127.1"/>
    </source>
</evidence>
<dbReference type="GO" id="GO:0009279">
    <property type="term" value="C:cell outer membrane"/>
    <property type="evidence" value="ECO:0007669"/>
    <property type="project" value="UniProtKB-SubCell"/>
</dbReference>
<evidence type="ECO:0000256" key="3">
    <source>
        <dbReference type="SAM" id="SignalP"/>
    </source>
</evidence>
<dbReference type="Proteomes" id="UP000326695">
    <property type="component" value="Chromosome"/>
</dbReference>
<dbReference type="Pfam" id="PF16960">
    <property type="entry name" value="HpuA"/>
    <property type="match status" value="1"/>
</dbReference>